<gene>
    <name evidence="2" type="ORF">NUU61_005349</name>
</gene>
<sequence length="98" mass="11502">MPSKTPNLFSHKNFRVVDPNNMPERPAPQPQRQPPRAAQGQPDIRQTKQYKVAARRWTSMMVGLPVLMYTSYMLYERVYGEKSPRRLGEREQRQEPSS</sequence>
<feature type="region of interest" description="Disordered" evidence="1">
    <location>
        <begin position="1"/>
        <end position="50"/>
    </location>
</feature>
<evidence type="ECO:0000313" key="2">
    <source>
        <dbReference type="EMBL" id="KAJ5095993.1"/>
    </source>
</evidence>
<dbReference type="GeneID" id="81395099"/>
<comment type="caution">
    <text evidence="2">The sequence shown here is derived from an EMBL/GenBank/DDBJ whole genome shotgun (WGS) entry which is preliminary data.</text>
</comment>
<feature type="compositionally biased region" description="Polar residues" evidence="1">
    <location>
        <begin position="1"/>
        <end position="10"/>
    </location>
</feature>
<protein>
    <submittedName>
        <fullName evidence="2">Uncharacterized protein</fullName>
    </submittedName>
</protein>
<evidence type="ECO:0000256" key="1">
    <source>
        <dbReference type="SAM" id="MobiDB-lite"/>
    </source>
</evidence>
<dbReference type="RefSeq" id="XP_056511544.1">
    <property type="nucleotide sequence ID" value="XM_056655931.1"/>
</dbReference>
<accession>A0A9W9F9C8</accession>
<evidence type="ECO:0000313" key="3">
    <source>
        <dbReference type="Proteomes" id="UP001141434"/>
    </source>
</evidence>
<dbReference type="OrthoDB" id="3784821at2759"/>
<keyword evidence="3" id="KW-1185">Reference proteome</keyword>
<dbReference type="Proteomes" id="UP001141434">
    <property type="component" value="Unassembled WGS sequence"/>
</dbReference>
<proteinExistence type="predicted"/>
<dbReference type="EMBL" id="JAPMSZ010000007">
    <property type="protein sequence ID" value="KAJ5095993.1"/>
    <property type="molecule type" value="Genomic_DNA"/>
</dbReference>
<name>A0A9W9F9C8_9EURO</name>
<dbReference type="AlphaFoldDB" id="A0A9W9F9C8"/>
<reference evidence="2" key="1">
    <citation type="submission" date="2022-11" db="EMBL/GenBank/DDBJ databases">
        <authorList>
            <person name="Petersen C."/>
        </authorList>
    </citation>
    <scope>NUCLEOTIDE SEQUENCE</scope>
    <source>
        <strain evidence="2">IBT 34128</strain>
    </source>
</reference>
<reference evidence="2" key="2">
    <citation type="journal article" date="2023" name="IMA Fungus">
        <title>Comparative genomic study of the Penicillium genus elucidates a diverse pangenome and 15 lateral gene transfer events.</title>
        <authorList>
            <person name="Petersen C."/>
            <person name="Sorensen T."/>
            <person name="Nielsen M.R."/>
            <person name="Sondergaard T.E."/>
            <person name="Sorensen J.L."/>
            <person name="Fitzpatrick D.A."/>
            <person name="Frisvad J.C."/>
            <person name="Nielsen K.L."/>
        </authorList>
    </citation>
    <scope>NUCLEOTIDE SEQUENCE</scope>
    <source>
        <strain evidence="2">IBT 34128</strain>
    </source>
</reference>
<organism evidence="2 3">
    <name type="scientific">Penicillium alfredii</name>
    <dbReference type="NCBI Taxonomy" id="1506179"/>
    <lineage>
        <taxon>Eukaryota</taxon>
        <taxon>Fungi</taxon>
        <taxon>Dikarya</taxon>
        <taxon>Ascomycota</taxon>
        <taxon>Pezizomycotina</taxon>
        <taxon>Eurotiomycetes</taxon>
        <taxon>Eurotiomycetidae</taxon>
        <taxon>Eurotiales</taxon>
        <taxon>Aspergillaceae</taxon>
        <taxon>Penicillium</taxon>
    </lineage>
</organism>